<dbReference type="InterPro" id="IPR014710">
    <property type="entry name" value="RmlC-like_jellyroll"/>
</dbReference>
<dbReference type="SMART" id="SM00342">
    <property type="entry name" value="HTH_ARAC"/>
    <property type="match status" value="1"/>
</dbReference>
<dbReference type="RefSeq" id="WP_133530174.1">
    <property type="nucleotide sequence ID" value="NZ_QAXS01000021.1"/>
</dbReference>
<evidence type="ECO:0000313" key="7">
    <source>
        <dbReference type="Proteomes" id="UP000244089"/>
    </source>
</evidence>
<dbReference type="EMBL" id="QAXS01000021">
    <property type="protein sequence ID" value="PTV97941.1"/>
    <property type="molecule type" value="Genomic_DNA"/>
</dbReference>
<dbReference type="SUPFAM" id="SSF46689">
    <property type="entry name" value="Homeodomain-like"/>
    <property type="match status" value="2"/>
</dbReference>
<evidence type="ECO:0000313" key="6">
    <source>
        <dbReference type="EMBL" id="TDP95975.1"/>
    </source>
</evidence>
<dbReference type="Gene3D" id="1.10.10.60">
    <property type="entry name" value="Homeodomain-like"/>
    <property type="match status" value="2"/>
</dbReference>
<keyword evidence="1" id="KW-0805">Transcription regulation</keyword>
<comment type="caution">
    <text evidence="5">The sequence shown here is derived from an EMBL/GenBank/DDBJ whole genome shotgun (WGS) entry which is preliminary data.</text>
</comment>
<dbReference type="EMBL" id="SNXX01000008">
    <property type="protein sequence ID" value="TDP95975.1"/>
    <property type="molecule type" value="Genomic_DNA"/>
</dbReference>
<keyword evidence="2 5" id="KW-0238">DNA-binding</keyword>
<dbReference type="PANTHER" id="PTHR43280">
    <property type="entry name" value="ARAC-FAMILY TRANSCRIPTIONAL REGULATOR"/>
    <property type="match status" value="1"/>
</dbReference>
<reference evidence="5 7" key="1">
    <citation type="submission" date="2018-04" db="EMBL/GenBank/DDBJ databases">
        <title>Subsurface microbial communities from deep shales in Ohio and West Virginia, USA.</title>
        <authorList>
            <person name="Wrighton K."/>
        </authorList>
    </citation>
    <scope>NUCLEOTIDE SEQUENCE [LARGE SCALE GENOMIC DNA]</scope>
    <source>
        <strain evidence="6 8">MSL 7</strain>
        <strain evidence="5 7">WC1</strain>
    </source>
</reference>
<evidence type="ECO:0000313" key="5">
    <source>
        <dbReference type="EMBL" id="PTV97941.1"/>
    </source>
</evidence>
<gene>
    <name evidence="6" type="ORF">C7957_10862</name>
    <name evidence="5" type="ORF">C8C76_12145</name>
</gene>
<dbReference type="PROSITE" id="PS01124">
    <property type="entry name" value="HTH_ARAC_FAMILY_2"/>
    <property type="match status" value="1"/>
</dbReference>
<dbReference type="InterPro" id="IPR009057">
    <property type="entry name" value="Homeodomain-like_sf"/>
</dbReference>
<dbReference type="InterPro" id="IPR037923">
    <property type="entry name" value="HTH-like"/>
</dbReference>
<evidence type="ECO:0000313" key="8">
    <source>
        <dbReference type="Proteomes" id="UP000295176"/>
    </source>
</evidence>
<dbReference type="Pfam" id="PF12833">
    <property type="entry name" value="HTH_18"/>
    <property type="match status" value="1"/>
</dbReference>
<evidence type="ECO:0000256" key="1">
    <source>
        <dbReference type="ARBA" id="ARBA00023015"/>
    </source>
</evidence>
<accession>A0A2T5RIA8</accession>
<protein>
    <submittedName>
        <fullName evidence="6">AraC family transcriptional regulator</fullName>
    </submittedName>
    <submittedName>
        <fullName evidence="5">AraC-like DNA-binding protein</fullName>
    </submittedName>
</protein>
<proteinExistence type="predicted"/>
<keyword evidence="3" id="KW-0804">Transcription</keyword>
<evidence type="ECO:0000256" key="2">
    <source>
        <dbReference type="ARBA" id="ARBA00023125"/>
    </source>
</evidence>
<organism evidence="5 7">
    <name type="scientific">Halanaerobium saccharolyticum</name>
    <dbReference type="NCBI Taxonomy" id="43595"/>
    <lineage>
        <taxon>Bacteria</taxon>
        <taxon>Bacillati</taxon>
        <taxon>Bacillota</taxon>
        <taxon>Clostridia</taxon>
        <taxon>Halanaerobiales</taxon>
        <taxon>Halanaerobiaceae</taxon>
        <taxon>Halanaerobium</taxon>
    </lineage>
</organism>
<dbReference type="Proteomes" id="UP000295176">
    <property type="component" value="Unassembled WGS sequence"/>
</dbReference>
<dbReference type="Pfam" id="PF02311">
    <property type="entry name" value="AraC_binding"/>
    <property type="match status" value="1"/>
</dbReference>
<dbReference type="Proteomes" id="UP000244089">
    <property type="component" value="Unassembled WGS sequence"/>
</dbReference>
<sequence length="293" mass="34925">MKNIIRSFPAEITNLGISSQDFNINYARTIPGERAEYYELQIHDLYEIYYFIEGDVSYHIEGHVYQVKPGDTLLINNKEMHKPVFNSQKEYERITAHFAPWYFSKYNRDDFNILKCFENRKSGYFNLIPAQRAEKYNIDSYYEQIKSYLAKEEKGKGIMLESLFVQLLYLLNKAFVKDDKLNEGSIEYNEKITKVIEYINKNLEKKFSLDDIAREFYLDKYYLSHLFKENTGFSIIQYINYKKIMKAKELLARDYSCSMVAEKLKFGNYSHFYKQFSKEVGLSPSKYQKKSLL</sequence>
<dbReference type="SUPFAM" id="SSF51215">
    <property type="entry name" value="Regulatory protein AraC"/>
    <property type="match status" value="1"/>
</dbReference>
<feature type="domain" description="HTH araC/xylS-type" evidence="4">
    <location>
        <begin position="193"/>
        <end position="290"/>
    </location>
</feature>
<dbReference type="AlphaFoldDB" id="A0A2T5RIA8"/>
<evidence type="ECO:0000256" key="3">
    <source>
        <dbReference type="ARBA" id="ARBA00023163"/>
    </source>
</evidence>
<dbReference type="OrthoDB" id="2990361at2"/>
<dbReference type="PANTHER" id="PTHR43280:SF34">
    <property type="entry name" value="ARAC-FAMILY TRANSCRIPTIONAL REGULATOR"/>
    <property type="match status" value="1"/>
</dbReference>
<name>A0A2T5RIA8_9FIRM</name>
<dbReference type="GO" id="GO:0003700">
    <property type="term" value="F:DNA-binding transcription factor activity"/>
    <property type="evidence" value="ECO:0007669"/>
    <property type="project" value="InterPro"/>
</dbReference>
<dbReference type="InterPro" id="IPR003313">
    <property type="entry name" value="AraC-bd"/>
</dbReference>
<dbReference type="GO" id="GO:0043565">
    <property type="term" value="F:sequence-specific DNA binding"/>
    <property type="evidence" value="ECO:0007669"/>
    <property type="project" value="InterPro"/>
</dbReference>
<evidence type="ECO:0000259" key="4">
    <source>
        <dbReference type="PROSITE" id="PS01124"/>
    </source>
</evidence>
<dbReference type="Gene3D" id="2.60.120.10">
    <property type="entry name" value="Jelly Rolls"/>
    <property type="match status" value="1"/>
</dbReference>
<dbReference type="InterPro" id="IPR018060">
    <property type="entry name" value="HTH_AraC"/>
</dbReference>